<dbReference type="InterPro" id="IPR013766">
    <property type="entry name" value="Thioredoxin_domain"/>
</dbReference>
<evidence type="ECO:0000313" key="7">
    <source>
        <dbReference type="EMBL" id="ALE93628.1"/>
    </source>
</evidence>
<dbReference type="PROSITE" id="PS00460">
    <property type="entry name" value="GLUTATHIONE_PEROXID_1"/>
    <property type="match status" value="1"/>
</dbReference>
<dbReference type="EMBL" id="CP012677">
    <property type="protein sequence ID" value="ALE93628.1"/>
    <property type="molecule type" value="Genomic_DNA"/>
</dbReference>
<evidence type="ECO:0000256" key="2">
    <source>
        <dbReference type="ARBA" id="ARBA00022559"/>
    </source>
</evidence>
<dbReference type="Proteomes" id="UP000062833">
    <property type="component" value="Chromosome"/>
</dbReference>
<dbReference type="GO" id="GO:0004601">
    <property type="term" value="F:peroxidase activity"/>
    <property type="evidence" value="ECO:0007669"/>
    <property type="project" value="UniProtKB-KW"/>
</dbReference>
<comment type="similarity">
    <text evidence="1 5">Belongs to the glutathione peroxidase family.</text>
</comment>
<dbReference type="PRINTS" id="PR01011">
    <property type="entry name" value="GLUTPROXDASE"/>
</dbReference>
<evidence type="ECO:0000256" key="4">
    <source>
        <dbReference type="PIRSR" id="PIRSR000303-1"/>
    </source>
</evidence>
<keyword evidence="8" id="KW-1185">Reference proteome</keyword>
<dbReference type="PATRIC" id="fig|656366.3.peg.3668"/>
<dbReference type="PANTHER" id="PTHR11592">
    <property type="entry name" value="GLUTATHIONE PEROXIDASE"/>
    <property type="match status" value="1"/>
</dbReference>
<accession>A0A0M4QS21</accession>
<dbReference type="PIRSF" id="PIRSF000303">
    <property type="entry name" value="Glutathion_perox"/>
    <property type="match status" value="1"/>
</dbReference>
<dbReference type="CDD" id="cd00340">
    <property type="entry name" value="GSH_Peroxidase"/>
    <property type="match status" value="1"/>
</dbReference>
<dbReference type="InterPro" id="IPR036249">
    <property type="entry name" value="Thioredoxin-like_sf"/>
</dbReference>
<organism evidence="7 8">
    <name type="scientific">Arthrobacter alpinus</name>
    <dbReference type="NCBI Taxonomy" id="656366"/>
    <lineage>
        <taxon>Bacteria</taxon>
        <taxon>Bacillati</taxon>
        <taxon>Actinomycetota</taxon>
        <taxon>Actinomycetes</taxon>
        <taxon>Micrococcales</taxon>
        <taxon>Micrococcaceae</taxon>
        <taxon>Arthrobacter</taxon>
    </lineage>
</organism>
<dbReference type="PROSITE" id="PS51352">
    <property type="entry name" value="THIOREDOXIN_2"/>
    <property type="match status" value="1"/>
</dbReference>
<dbReference type="PANTHER" id="PTHR11592:SF78">
    <property type="entry name" value="GLUTATHIONE PEROXIDASE"/>
    <property type="match status" value="1"/>
</dbReference>
<dbReference type="AlphaFoldDB" id="A0A0M4QS21"/>
<feature type="domain" description="Thioredoxin" evidence="6">
    <location>
        <begin position="1"/>
        <end position="159"/>
    </location>
</feature>
<evidence type="ECO:0000256" key="3">
    <source>
        <dbReference type="ARBA" id="ARBA00023002"/>
    </source>
</evidence>
<gene>
    <name evidence="7" type="ORF">AOC05_17045</name>
</gene>
<dbReference type="PROSITE" id="PS51355">
    <property type="entry name" value="GLUTATHIONE_PEROXID_3"/>
    <property type="match status" value="1"/>
</dbReference>
<dbReference type="KEGG" id="aaq:AOC05_17045"/>
<reference evidence="8" key="1">
    <citation type="submission" date="2015-09" db="EMBL/GenBank/DDBJ databases">
        <title>Complete genome of Arthrobacter alpinus strain R3.8.</title>
        <authorList>
            <person name="See-Too W.S."/>
            <person name="Chan K.G."/>
        </authorList>
    </citation>
    <scope>NUCLEOTIDE SEQUENCE [LARGE SCALE GENOMIC DNA]</scope>
    <source>
        <strain evidence="8">R3.8</strain>
    </source>
</reference>
<evidence type="ECO:0000259" key="6">
    <source>
        <dbReference type="PROSITE" id="PS51352"/>
    </source>
</evidence>
<dbReference type="InterPro" id="IPR000889">
    <property type="entry name" value="Glutathione_peroxidase"/>
</dbReference>
<dbReference type="SUPFAM" id="SSF52833">
    <property type="entry name" value="Thioredoxin-like"/>
    <property type="match status" value="1"/>
</dbReference>
<proteinExistence type="inferred from homology"/>
<dbReference type="Pfam" id="PF00255">
    <property type="entry name" value="GSHPx"/>
    <property type="match status" value="1"/>
</dbReference>
<dbReference type="GO" id="GO:0034599">
    <property type="term" value="P:cellular response to oxidative stress"/>
    <property type="evidence" value="ECO:0007669"/>
    <property type="project" value="TreeGrafter"/>
</dbReference>
<evidence type="ECO:0000256" key="1">
    <source>
        <dbReference type="ARBA" id="ARBA00006926"/>
    </source>
</evidence>
<name>A0A0M4QS21_9MICC</name>
<dbReference type="InterPro" id="IPR029759">
    <property type="entry name" value="GPX_AS"/>
</dbReference>
<keyword evidence="2 5" id="KW-0575">Peroxidase</keyword>
<evidence type="ECO:0000256" key="5">
    <source>
        <dbReference type="RuleBase" id="RU000499"/>
    </source>
</evidence>
<evidence type="ECO:0000313" key="8">
    <source>
        <dbReference type="Proteomes" id="UP000062833"/>
    </source>
</evidence>
<dbReference type="RefSeq" id="WP_062008640.1">
    <property type="nucleotide sequence ID" value="NZ_CP012677.1"/>
</dbReference>
<keyword evidence="3 5" id="KW-0560">Oxidoreductase</keyword>
<sequence length="159" mass="16986">MTTQTLNIVPIALNDGTTSTLAALANKAVLVVNVASECGFTPQYEALEALYENYRGRGLEILGMPCNQFGGQEPGTNEEIGEFCRKNFGVTFPLAAKADVNGDSAHPLFRALTNQGEEPVKWNFEKFLVKADGTLLARFPSAVAPDAPELLAAVELALA</sequence>
<dbReference type="Gene3D" id="3.40.30.10">
    <property type="entry name" value="Glutaredoxin"/>
    <property type="match status" value="1"/>
</dbReference>
<protein>
    <recommendedName>
        <fullName evidence="5">Glutathione peroxidase</fullName>
    </recommendedName>
</protein>
<feature type="active site" evidence="4">
    <location>
        <position position="38"/>
    </location>
</feature>